<reference evidence="2" key="1">
    <citation type="journal article" date="2021" name="PeerJ">
        <title>Extensive microbial diversity within the chicken gut microbiome revealed by metagenomics and culture.</title>
        <authorList>
            <person name="Gilroy R."/>
            <person name="Ravi A."/>
            <person name="Getino M."/>
            <person name="Pursley I."/>
            <person name="Horton D.L."/>
            <person name="Alikhan N.F."/>
            <person name="Baker D."/>
            <person name="Gharbi K."/>
            <person name="Hall N."/>
            <person name="Watson M."/>
            <person name="Adriaenssens E.M."/>
            <person name="Foster-Nyarko E."/>
            <person name="Jarju S."/>
            <person name="Secka A."/>
            <person name="Antonio M."/>
            <person name="Oren A."/>
            <person name="Chaudhuri R.R."/>
            <person name="La Ragione R."/>
            <person name="Hildebrand F."/>
            <person name="Pallen M.J."/>
        </authorList>
    </citation>
    <scope>NUCLEOTIDE SEQUENCE</scope>
    <source>
        <strain evidence="2">CHK124-7917</strain>
    </source>
</reference>
<feature type="transmembrane region" description="Helical" evidence="1">
    <location>
        <begin position="392"/>
        <end position="415"/>
    </location>
</feature>
<dbReference type="PANTHER" id="PTHR37305:SF1">
    <property type="entry name" value="MEMBRANE PROTEIN"/>
    <property type="match status" value="1"/>
</dbReference>
<dbReference type="RefSeq" id="WP_274958802.1">
    <property type="nucleotide sequence ID" value="NZ_DYWQ01000056.1"/>
</dbReference>
<organism evidence="2 3">
    <name type="scientific">Thermophilibacter provencensis</name>
    <dbReference type="NCBI Taxonomy" id="1852386"/>
    <lineage>
        <taxon>Bacteria</taxon>
        <taxon>Bacillati</taxon>
        <taxon>Actinomycetota</taxon>
        <taxon>Coriobacteriia</taxon>
        <taxon>Coriobacteriales</taxon>
        <taxon>Atopobiaceae</taxon>
        <taxon>Thermophilibacter</taxon>
    </lineage>
</organism>
<feature type="transmembrane region" description="Helical" evidence="1">
    <location>
        <begin position="302"/>
        <end position="323"/>
    </location>
</feature>
<keyword evidence="1" id="KW-0472">Membrane</keyword>
<proteinExistence type="predicted"/>
<evidence type="ECO:0000256" key="1">
    <source>
        <dbReference type="SAM" id="Phobius"/>
    </source>
</evidence>
<dbReference type="EMBL" id="DYWQ01000056">
    <property type="protein sequence ID" value="HJF44861.1"/>
    <property type="molecule type" value="Genomic_DNA"/>
</dbReference>
<feature type="transmembrane region" description="Helical" evidence="1">
    <location>
        <begin position="250"/>
        <end position="282"/>
    </location>
</feature>
<dbReference type="Proteomes" id="UP000697330">
    <property type="component" value="Unassembled WGS sequence"/>
</dbReference>
<sequence length="421" mass="45253">MARLIVFEIKKMLTRRTALAANVGVVVFLVAIMALNVVQAKTTDASGAILSGTDAIAQSRQEADAHAGAITPERAAADIAAYQERLFSRIDRDEVTQMTGSAVYDLMFQSFSDEEVYELYNPYWSWLLRPWRVSGEEPAQTAARVTPEMAAEWYGAVSELTQYALDDGQAGMWEYSQAERAYWTEMRAGVSEPIEYGYVGGWENIISCAAFLVFSILAVCVTLAPTFSFEYQSGADAVVLATRRGRSTLVAAKVVAALAYATAYFLLCAVIIVGFSLVFYGADGFGLSMQSMALSSPYPLSAGQAALVLVGLMYVACLGFACLTLGVSSRARSTLAVFLTDVVLVLLTGLVPSGGIGLLERALALFPLNFANFSVPFSALESYPLGPVVLDLIGMVVAVYALLALVMTPLAALSFRRHQVA</sequence>
<comment type="caution">
    <text evidence="2">The sequence shown here is derived from an EMBL/GenBank/DDBJ whole genome shotgun (WGS) entry which is preliminary data.</text>
</comment>
<keyword evidence="1" id="KW-0812">Transmembrane</keyword>
<keyword evidence="1" id="KW-1133">Transmembrane helix</keyword>
<dbReference type="AlphaFoldDB" id="A0A921KMK4"/>
<dbReference type="PANTHER" id="PTHR37305">
    <property type="entry name" value="INTEGRAL MEMBRANE PROTEIN-RELATED"/>
    <property type="match status" value="1"/>
</dbReference>
<feature type="transmembrane region" description="Helical" evidence="1">
    <location>
        <begin position="335"/>
        <end position="359"/>
    </location>
</feature>
<evidence type="ECO:0000313" key="3">
    <source>
        <dbReference type="Proteomes" id="UP000697330"/>
    </source>
</evidence>
<evidence type="ECO:0000313" key="2">
    <source>
        <dbReference type="EMBL" id="HJF44861.1"/>
    </source>
</evidence>
<gene>
    <name evidence="2" type="ORF">K8U72_03645</name>
</gene>
<accession>A0A921KMK4</accession>
<reference evidence="2" key="2">
    <citation type="submission" date="2021-09" db="EMBL/GenBank/DDBJ databases">
        <authorList>
            <person name="Gilroy R."/>
        </authorList>
    </citation>
    <scope>NUCLEOTIDE SEQUENCE</scope>
    <source>
        <strain evidence="2">CHK124-7917</strain>
    </source>
</reference>
<name>A0A921KMK4_9ACTN</name>
<feature type="transmembrane region" description="Helical" evidence="1">
    <location>
        <begin position="209"/>
        <end position="229"/>
    </location>
</feature>
<protein>
    <submittedName>
        <fullName evidence="2">ABC transporter permease subunit</fullName>
    </submittedName>
</protein>